<comment type="caution">
    <text evidence="2">The sequence shown here is derived from an EMBL/GenBank/DDBJ whole genome shotgun (WGS) entry which is preliminary data.</text>
</comment>
<proteinExistence type="predicted"/>
<name>A0ABU8UKQ0_9ACTN</name>
<feature type="coiled-coil region" evidence="1">
    <location>
        <begin position="41"/>
        <end position="82"/>
    </location>
</feature>
<keyword evidence="1" id="KW-0175">Coiled coil</keyword>
<evidence type="ECO:0000313" key="2">
    <source>
        <dbReference type="EMBL" id="MEJ8669494.1"/>
    </source>
</evidence>
<sequence>MEALYTAACANAGGPESVGITLGKLAEMHERAKAERHCRRCANLSKKAELADAKADSLRRQLEQTENDKAGLQERLIALARATPLPVPRRRRDRQRMPRDKAAALQVARQAQDLQDGGTHGRGLALALLRQSTTEILSPAEAALTLVSLRELDQHQLADNLIHVYGRDQPDQDVMSIALTLHELGLPDDAGAILRAAVG</sequence>
<organism evidence="2 3">
    <name type="scientific">Streptomyces machairae</name>
    <dbReference type="NCBI Taxonomy" id="3134109"/>
    <lineage>
        <taxon>Bacteria</taxon>
        <taxon>Bacillati</taxon>
        <taxon>Actinomycetota</taxon>
        <taxon>Actinomycetes</taxon>
        <taxon>Kitasatosporales</taxon>
        <taxon>Streptomycetaceae</taxon>
        <taxon>Streptomyces</taxon>
    </lineage>
</organism>
<reference evidence="2 3" key="1">
    <citation type="submission" date="2024-03" db="EMBL/GenBank/DDBJ databases">
        <title>Novel Streptomyces species of biotechnological and ecological value are a feature of Machair soil.</title>
        <authorList>
            <person name="Prole J.R."/>
            <person name="Goodfellow M."/>
            <person name="Allenby N."/>
            <person name="Ward A.C."/>
        </authorList>
    </citation>
    <scope>NUCLEOTIDE SEQUENCE [LARGE SCALE GENOMIC DNA]</scope>
    <source>
        <strain evidence="2 3">MS1.AVA.1</strain>
    </source>
</reference>
<dbReference type="Proteomes" id="UP001376459">
    <property type="component" value="Unassembled WGS sequence"/>
</dbReference>
<evidence type="ECO:0000256" key="1">
    <source>
        <dbReference type="SAM" id="Coils"/>
    </source>
</evidence>
<protein>
    <submittedName>
        <fullName evidence="2">Uncharacterized protein</fullName>
    </submittedName>
</protein>
<keyword evidence="3" id="KW-1185">Reference proteome</keyword>
<dbReference type="EMBL" id="JBBKAK010000001">
    <property type="protein sequence ID" value="MEJ8669494.1"/>
    <property type="molecule type" value="Genomic_DNA"/>
</dbReference>
<accession>A0ABU8UKQ0</accession>
<gene>
    <name evidence="2" type="ORF">WKI71_16945</name>
</gene>
<evidence type="ECO:0000313" key="3">
    <source>
        <dbReference type="Proteomes" id="UP001376459"/>
    </source>
</evidence>